<organism evidence="1 2">
    <name type="scientific">Arcicella gelida</name>
    <dbReference type="NCBI Taxonomy" id="2984195"/>
    <lineage>
        <taxon>Bacteria</taxon>
        <taxon>Pseudomonadati</taxon>
        <taxon>Bacteroidota</taxon>
        <taxon>Cytophagia</taxon>
        <taxon>Cytophagales</taxon>
        <taxon>Flectobacillaceae</taxon>
        <taxon>Arcicella</taxon>
    </lineage>
</organism>
<comment type="caution">
    <text evidence="1">The sequence shown here is derived from an EMBL/GenBank/DDBJ whole genome shotgun (WGS) entry which is preliminary data.</text>
</comment>
<sequence length="57" mass="6616">MTAIPIKRNQTEKNNDRYPLIKVVTKSWINPQKMNVRITANPIGNTFFKGLNIFDPK</sequence>
<keyword evidence="2" id="KW-1185">Reference proteome</keyword>
<gene>
    <name evidence="1" type="ORF">VB776_23720</name>
</gene>
<name>A0ABU5SBX7_9BACT</name>
<dbReference type="EMBL" id="JAYGIL010000051">
    <property type="protein sequence ID" value="MEA5405968.1"/>
    <property type="molecule type" value="Genomic_DNA"/>
</dbReference>
<dbReference type="RefSeq" id="WP_323699335.1">
    <property type="nucleotide sequence ID" value="NZ_JAYGIL010000051.1"/>
</dbReference>
<reference evidence="1 2" key="1">
    <citation type="submission" date="2023-12" db="EMBL/GenBank/DDBJ databases">
        <title>Novel species of the genus Arcicella isolated from rivers.</title>
        <authorList>
            <person name="Lu H."/>
        </authorList>
    </citation>
    <scope>NUCLEOTIDE SEQUENCE [LARGE SCALE GENOMIC DNA]</scope>
    <source>
        <strain evidence="1 2">DC2W</strain>
    </source>
</reference>
<accession>A0ABU5SBX7</accession>
<proteinExistence type="predicted"/>
<protein>
    <submittedName>
        <fullName evidence="1">Uncharacterized protein</fullName>
    </submittedName>
</protein>
<evidence type="ECO:0000313" key="2">
    <source>
        <dbReference type="Proteomes" id="UP001303899"/>
    </source>
</evidence>
<dbReference type="Proteomes" id="UP001303899">
    <property type="component" value="Unassembled WGS sequence"/>
</dbReference>
<evidence type="ECO:0000313" key="1">
    <source>
        <dbReference type="EMBL" id="MEA5405968.1"/>
    </source>
</evidence>